<dbReference type="EMBL" id="RKRF01000012">
    <property type="protein sequence ID" value="RPF50587.1"/>
    <property type="molecule type" value="Genomic_DNA"/>
</dbReference>
<accession>A0A3N5B000</accession>
<reference evidence="1 2" key="1">
    <citation type="submission" date="2018-11" db="EMBL/GenBank/DDBJ databases">
        <title>Genomic Encyclopedia of Type Strains, Phase IV (KMG-IV): sequencing the most valuable type-strain genomes for metagenomic binning, comparative biology and taxonomic classification.</title>
        <authorList>
            <person name="Goeker M."/>
        </authorList>
    </citation>
    <scope>NUCLEOTIDE SEQUENCE [LARGE SCALE GENOMIC DNA]</scope>
    <source>
        <strain evidence="1 2">DSM 18090</strain>
    </source>
</reference>
<dbReference type="AlphaFoldDB" id="A0A3N5B000"/>
<gene>
    <name evidence="1" type="ORF">EDC24_2554</name>
</gene>
<proteinExistence type="predicted"/>
<protein>
    <submittedName>
        <fullName evidence="1">Uncharacterized protein</fullName>
    </submittedName>
</protein>
<keyword evidence="2" id="KW-1185">Reference proteome</keyword>
<dbReference type="PROSITE" id="PS51257">
    <property type="entry name" value="PROKAR_LIPOPROTEIN"/>
    <property type="match status" value="1"/>
</dbReference>
<organism evidence="1 2">
    <name type="scientific">Aquisalibacillus elongatus</name>
    <dbReference type="NCBI Taxonomy" id="485577"/>
    <lineage>
        <taxon>Bacteria</taxon>
        <taxon>Bacillati</taxon>
        <taxon>Bacillota</taxon>
        <taxon>Bacilli</taxon>
        <taxon>Bacillales</taxon>
        <taxon>Bacillaceae</taxon>
        <taxon>Aquisalibacillus</taxon>
    </lineage>
</organism>
<name>A0A3N5B000_9BACI</name>
<comment type="caution">
    <text evidence="1">The sequence shown here is derived from an EMBL/GenBank/DDBJ whole genome shotgun (WGS) entry which is preliminary data.</text>
</comment>
<evidence type="ECO:0000313" key="1">
    <source>
        <dbReference type="EMBL" id="RPF50587.1"/>
    </source>
</evidence>
<sequence length="148" mass="17100">MANRGINLKKGVMTVCLILLISLVACSNEDKVELSQIEYAMIEMGNNIGFDYLRSDDPPEVIEARILTTLHNMKALQDSIPEDKSVFIRKIRIDEIEVLVTQEQIHEQPKEIRNEIANIFMEYFNESNLDEEKDFANLSIEIRNDILE</sequence>
<dbReference type="Proteomes" id="UP000276443">
    <property type="component" value="Unassembled WGS sequence"/>
</dbReference>
<evidence type="ECO:0000313" key="2">
    <source>
        <dbReference type="Proteomes" id="UP000276443"/>
    </source>
</evidence>